<dbReference type="Gramene" id="CDF39610">
    <property type="protein sequence ID" value="CDF39610"/>
    <property type="gene ID" value="CHC_T00000361001"/>
</dbReference>
<name>R7QQF6_CHOCR</name>
<dbReference type="AlphaFoldDB" id="R7QQF6"/>
<feature type="compositionally biased region" description="Basic and acidic residues" evidence="1">
    <location>
        <begin position="172"/>
        <end position="181"/>
    </location>
</feature>
<evidence type="ECO:0000313" key="3">
    <source>
        <dbReference type="Proteomes" id="UP000012073"/>
    </source>
</evidence>
<dbReference type="EMBL" id="HG002055">
    <property type="protein sequence ID" value="CDF39610.1"/>
    <property type="molecule type" value="Genomic_DNA"/>
</dbReference>
<dbReference type="Proteomes" id="UP000012073">
    <property type="component" value="Unassembled WGS sequence"/>
</dbReference>
<gene>
    <name evidence="2" type="ORF">CHC_T00000361001</name>
</gene>
<dbReference type="GeneID" id="17317613"/>
<reference evidence="3" key="1">
    <citation type="journal article" date="2013" name="Proc. Natl. Acad. Sci. U.S.A.">
        <title>Genome structure and metabolic features in the red seaweed Chondrus crispus shed light on evolution of the Archaeplastida.</title>
        <authorList>
            <person name="Collen J."/>
            <person name="Porcel B."/>
            <person name="Carre W."/>
            <person name="Ball S.G."/>
            <person name="Chaparro C."/>
            <person name="Tonon T."/>
            <person name="Barbeyron T."/>
            <person name="Michel G."/>
            <person name="Noel B."/>
            <person name="Valentin K."/>
            <person name="Elias M."/>
            <person name="Artiguenave F."/>
            <person name="Arun A."/>
            <person name="Aury J.M."/>
            <person name="Barbosa-Neto J.F."/>
            <person name="Bothwell J.H."/>
            <person name="Bouget F.Y."/>
            <person name="Brillet L."/>
            <person name="Cabello-Hurtado F."/>
            <person name="Capella-Gutierrez S."/>
            <person name="Charrier B."/>
            <person name="Cladiere L."/>
            <person name="Cock J.M."/>
            <person name="Coelho S.M."/>
            <person name="Colleoni C."/>
            <person name="Czjzek M."/>
            <person name="Da Silva C."/>
            <person name="Delage L."/>
            <person name="Denoeud F."/>
            <person name="Deschamps P."/>
            <person name="Dittami S.M."/>
            <person name="Gabaldon T."/>
            <person name="Gachon C.M."/>
            <person name="Groisillier A."/>
            <person name="Herve C."/>
            <person name="Jabbari K."/>
            <person name="Katinka M."/>
            <person name="Kloareg B."/>
            <person name="Kowalczyk N."/>
            <person name="Labadie K."/>
            <person name="Leblanc C."/>
            <person name="Lopez P.J."/>
            <person name="McLachlan D.H."/>
            <person name="Meslet-Cladiere L."/>
            <person name="Moustafa A."/>
            <person name="Nehr Z."/>
            <person name="Nyvall Collen P."/>
            <person name="Panaud O."/>
            <person name="Partensky F."/>
            <person name="Poulain J."/>
            <person name="Rensing S.A."/>
            <person name="Rousvoal S."/>
            <person name="Samson G."/>
            <person name="Symeonidi A."/>
            <person name="Weissenbach J."/>
            <person name="Zambounis A."/>
            <person name="Wincker P."/>
            <person name="Boyen C."/>
        </authorList>
    </citation>
    <scope>NUCLEOTIDE SEQUENCE [LARGE SCALE GENOMIC DNA]</scope>
    <source>
        <strain evidence="3">cv. Stackhouse</strain>
    </source>
</reference>
<sequence>MPRLLNLRALCSSCERAEASHWCGTSSSALCASCLHRRPVSASSPVPVPIQSNSVVAALCGRCDVAPAAVFAVDAATPLCEICAPREHKHHSPNSREKQKRHLVPLKESAAAHGLVFDKMDFSSLYHGQGGRKPKSGLTPEQRAGKVDLSYYKTEVPMSVVSSKSRRKRGKRDGDDTSRSGKERRKKG</sequence>
<dbReference type="OrthoDB" id="10589164at2759"/>
<dbReference type="Gene3D" id="3.30.160.60">
    <property type="entry name" value="Classic Zinc Finger"/>
    <property type="match status" value="1"/>
</dbReference>
<evidence type="ECO:0000313" key="2">
    <source>
        <dbReference type="EMBL" id="CDF39610.1"/>
    </source>
</evidence>
<keyword evidence="3" id="KW-1185">Reference proteome</keyword>
<organism evidence="2 3">
    <name type="scientific">Chondrus crispus</name>
    <name type="common">Carrageen Irish moss</name>
    <name type="synonym">Polymorpha crispa</name>
    <dbReference type="NCBI Taxonomy" id="2769"/>
    <lineage>
        <taxon>Eukaryota</taxon>
        <taxon>Rhodophyta</taxon>
        <taxon>Florideophyceae</taxon>
        <taxon>Rhodymeniophycidae</taxon>
        <taxon>Gigartinales</taxon>
        <taxon>Gigartinaceae</taxon>
        <taxon>Chondrus</taxon>
    </lineage>
</organism>
<feature type="region of interest" description="Disordered" evidence="1">
    <location>
        <begin position="128"/>
        <end position="188"/>
    </location>
</feature>
<proteinExistence type="predicted"/>
<evidence type="ECO:0000256" key="1">
    <source>
        <dbReference type="SAM" id="MobiDB-lite"/>
    </source>
</evidence>
<evidence type="ECO:0008006" key="4">
    <source>
        <dbReference type="Google" id="ProtNLM"/>
    </source>
</evidence>
<protein>
    <recommendedName>
        <fullName evidence="4">B box-type domain-containing protein</fullName>
    </recommendedName>
</protein>
<dbReference type="KEGG" id="ccp:CHC_T00000361001"/>
<dbReference type="RefSeq" id="XP_005709904.1">
    <property type="nucleotide sequence ID" value="XM_005709847.1"/>
</dbReference>
<accession>R7QQF6</accession>